<keyword evidence="3" id="KW-1185">Reference proteome</keyword>
<evidence type="ECO:0000313" key="3">
    <source>
        <dbReference type="Proteomes" id="UP001383192"/>
    </source>
</evidence>
<keyword evidence="1" id="KW-1133">Transmembrane helix</keyword>
<dbReference type="Proteomes" id="UP001383192">
    <property type="component" value="Unassembled WGS sequence"/>
</dbReference>
<gene>
    <name evidence="2" type="ORF">VNI00_009153</name>
</gene>
<organism evidence="2 3">
    <name type="scientific">Paramarasmius palmivorus</name>
    <dbReference type="NCBI Taxonomy" id="297713"/>
    <lineage>
        <taxon>Eukaryota</taxon>
        <taxon>Fungi</taxon>
        <taxon>Dikarya</taxon>
        <taxon>Basidiomycota</taxon>
        <taxon>Agaricomycotina</taxon>
        <taxon>Agaricomycetes</taxon>
        <taxon>Agaricomycetidae</taxon>
        <taxon>Agaricales</taxon>
        <taxon>Marasmiineae</taxon>
        <taxon>Marasmiaceae</taxon>
        <taxon>Paramarasmius</taxon>
    </lineage>
</organism>
<dbReference type="EMBL" id="JAYKXP010000033">
    <property type="protein sequence ID" value="KAK7041566.1"/>
    <property type="molecule type" value="Genomic_DNA"/>
</dbReference>
<comment type="caution">
    <text evidence="2">The sequence shown here is derived from an EMBL/GenBank/DDBJ whole genome shotgun (WGS) entry which is preliminary data.</text>
</comment>
<protein>
    <submittedName>
        <fullName evidence="2">Uncharacterized protein</fullName>
    </submittedName>
</protein>
<dbReference type="AlphaFoldDB" id="A0AAW0CSQ8"/>
<evidence type="ECO:0000256" key="1">
    <source>
        <dbReference type="SAM" id="Phobius"/>
    </source>
</evidence>
<evidence type="ECO:0000313" key="2">
    <source>
        <dbReference type="EMBL" id="KAK7041566.1"/>
    </source>
</evidence>
<accession>A0AAW0CSQ8</accession>
<keyword evidence="1" id="KW-0812">Transmembrane</keyword>
<name>A0AAW0CSQ8_9AGAR</name>
<feature type="transmembrane region" description="Helical" evidence="1">
    <location>
        <begin position="29"/>
        <end position="45"/>
    </location>
</feature>
<reference evidence="2 3" key="1">
    <citation type="submission" date="2024-01" db="EMBL/GenBank/DDBJ databases">
        <title>A draft genome for a cacao thread blight-causing isolate of Paramarasmius palmivorus.</title>
        <authorList>
            <person name="Baruah I.K."/>
            <person name="Bukari Y."/>
            <person name="Amoako-Attah I."/>
            <person name="Meinhardt L.W."/>
            <person name="Bailey B.A."/>
            <person name="Cohen S.P."/>
        </authorList>
    </citation>
    <scope>NUCLEOTIDE SEQUENCE [LARGE SCALE GENOMIC DNA]</scope>
    <source>
        <strain evidence="2 3">GH-12</strain>
    </source>
</reference>
<proteinExistence type="predicted"/>
<keyword evidence="1" id="KW-0472">Membrane</keyword>
<sequence>MPAVPNVATTTVCLDNVAQETMARPQAEVLATTPLLLVIIVYLFGPKAFRWRFPCQTTDDLDAFVEKLERLIMLNSSLDTGVLEDDVTDGFYDALAGLNNQVKEIKLRDEPRRTNPFIWLHFYWFVLVDVDSCYEELRALERKIKTKLYS</sequence>